<protein>
    <submittedName>
        <fullName evidence="1">Uncharacterized protein</fullName>
    </submittedName>
</protein>
<name>A0ACB6QQ85_9PLEO</name>
<dbReference type="Proteomes" id="UP000799755">
    <property type="component" value="Unassembled WGS sequence"/>
</dbReference>
<comment type="caution">
    <text evidence="1">The sequence shown here is derived from an EMBL/GenBank/DDBJ whole genome shotgun (WGS) entry which is preliminary data.</text>
</comment>
<gene>
    <name evidence="1" type="ORF">BDR25DRAFT_356848</name>
</gene>
<organism evidence="1 2">
    <name type="scientific">Lindgomyces ingoldianus</name>
    <dbReference type="NCBI Taxonomy" id="673940"/>
    <lineage>
        <taxon>Eukaryota</taxon>
        <taxon>Fungi</taxon>
        <taxon>Dikarya</taxon>
        <taxon>Ascomycota</taxon>
        <taxon>Pezizomycotina</taxon>
        <taxon>Dothideomycetes</taxon>
        <taxon>Pleosporomycetidae</taxon>
        <taxon>Pleosporales</taxon>
        <taxon>Lindgomycetaceae</taxon>
        <taxon>Lindgomyces</taxon>
    </lineage>
</organism>
<evidence type="ECO:0000313" key="2">
    <source>
        <dbReference type="Proteomes" id="UP000799755"/>
    </source>
</evidence>
<dbReference type="EMBL" id="MU003513">
    <property type="protein sequence ID" value="KAF2469081.1"/>
    <property type="molecule type" value="Genomic_DNA"/>
</dbReference>
<keyword evidence="2" id="KW-1185">Reference proteome</keyword>
<proteinExistence type="predicted"/>
<sequence length="156" mass="17292">MSGIWGGYRDMYSKLGHHNGQKNNVDGIVAEFVRRLLTKQAITAFSALISEHEPPGPQQPAFNRPKPPKILYNYRKRVLHPPALRKPKLYSPRSSPLVLPSNVGLNTCGSVSYGRLLVKFPSVFSPSNSFSVSRSLKKGAQITFGIQSLTKPYQIA</sequence>
<accession>A0ACB6QQ85</accession>
<evidence type="ECO:0000313" key="1">
    <source>
        <dbReference type="EMBL" id="KAF2469081.1"/>
    </source>
</evidence>
<reference evidence="1" key="1">
    <citation type="journal article" date="2020" name="Stud. Mycol.">
        <title>101 Dothideomycetes genomes: a test case for predicting lifestyles and emergence of pathogens.</title>
        <authorList>
            <person name="Haridas S."/>
            <person name="Albert R."/>
            <person name="Binder M."/>
            <person name="Bloem J."/>
            <person name="Labutti K."/>
            <person name="Salamov A."/>
            <person name="Andreopoulos B."/>
            <person name="Baker S."/>
            <person name="Barry K."/>
            <person name="Bills G."/>
            <person name="Bluhm B."/>
            <person name="Cannon C."/>
            <person name="Castanera R."/>
            <person name="Culley D."/>
            <person name="Daum C."/>
            <person name="Ezra D."/>
            <person name="Gonzalez J."/>
            <person name="Henrissat B."/>
            <person name="Kuo A."/>
            <person name="Liang C."/>
            <person name="Lipzen A."/>
            <person name="Lutzoni F."/>
            <person name="Magnuson J."/>
            <person name="Mondo S."/>
            <person name="Nolan M."/>
            <person name="Ohm R."/>
            <person name="Pangilinan J."/>
            <person name="Park H.-J."/>
            <person name="Ramirez L."/>
            <person name="Alfaro M."/>
            <person name="Sun H."/>
            <person name="Tritt A."/>
            <person name="Yoshinaga Y."/>
            <person name="Zwiers L.-H."/>
            <person name="Turgeon B."/>
            <person name="Goodwin S."/>
            <person name="Spatafora J."/>
            <person name="Crous P."/>
            <person name="Grigoriev I."/>
        </authorList>
    </citation>
    <scope>NUCLEOTIDE SEQUENCE</scope>
    <source>
        <strain evidence="1">ATCC 200398</strain>
    </source>
</reference>